<dbReference type="PRINTS" id="PR00258">
    <property type="entry name" value="SPERACTRCPTR"/>
</dbReference>
<dbReference type="PROSITE" id="PS00420">
    <property type="entry name" value="SRCR_1"/>
    <property type="match status" value="1"/>
</dbReference>
<dbReference type="InterPro" id="IPR006626">
    <property type="entry name" value="PbH1"/>
</dbReference>
<evidence type="ECO:0000256" key="6">
    <source>
        <dbReference type="ARBA" id="ARBA00023136"/>
    </source>
</evidence>
<keyword evidence="8" id="KW-0325">Glycoprotein</keyword>
<dbReference type="FunFam" id="3.10.250.10:FF:000016">
    <property type="entry name" value="Scavenger receptor cysteine-rich protein type 12"/>
    <property type="match status" value="1"/>
</dbReference>
<evidence type="ECO:0000313" key="11">
    <source>
        <dbReference type="EMBL" id="JAS35003.1"/>
    </source>
</evidence>
<dbReference type="GO" id="GO:0016020">
    <property type="term" value="C:membrane"/>
    <property type="evidence" value="ECO:0007669"/>
    <property type="project" value="UniProtKB-SubCell"/>
</dbReference>
<evidence type="ECO:0000259" key="10">
    <source>
        <dbReference type="PROSITE" id="PS50287"/>
    </source>
</evidence>
<keyword evidence="3" id="KW-0732">Signal</keyword>
<reference evidence="11" key="1">
    <citation type="submission" date="2015-12" db="EMBL/GenBank/DDBJ databases">
        <title>De novo transcriptome assembly of four potential Pierce s Disease insect vectors from Arizona vineyards.</title>
        <authorList>
            <person name="Tassone E.E."/>
        </authorList>
    </citation>
    <scope>NUCLEOTIDE SEQUENCE</scope>
</reference>
<dbReference type="PANTHER" id="PTHR47653">
    <property type="entry name" value="PROTEIN BARK BEETLE"/>
    <property type="match status" value="1"/>
</dbReference>
<dbReference type="EMBL" id="GEDC01002295">
    <property type="protein sequence ID" value="JAS35003.1"/>
    <property type="molecule type" value="Transcribed_RNA"/>
</dbReference>
<feature type="domain" description="SRCR" evidence="10">
    <location>
        <begin position="1251"/>
        <end position="1372"/>
    </location>
</feature>
<accession>A0A1B6EAR2</accession>
<dbReference type="InterPro" id="IPR001190">
    <property type="entry name" value="SRCR"/>
</dbReference>
<dbReference type="GO" id="GO:0045217">
    <property type="term" value="P:cell-cell junction maintenance"/>
    <property type="evidence" value="ECO:0007669"/>
    <property type="project" value="TreeGrafter"/>
</dbReference>
<feature type="domain" description="SRCR" evidence="10">
    <location>
        <begin position="448"/>
        <end position="554"/>
    </location>
</feature>
<gene>
    <name evidence="11" type="ORF">g.42459</name>
</gene>
<feature type="disulfide bond" evidence="9">
    <location>
        <begin position="521"/>
        <end position="531"/>
    </location>
</feature>
<evidence type="ECO:0000256" key="7">
    <source>
        <dbReference type="ARBA" id="ARBA00023157"/>
    </source>
</evidence>
<dbReference type="SMART" id="SM00710">
    <property type="entry name" value="PbH1"/>
    <property type="match status" value="10"/>
</dbReference>
<feature type="disulfide bond" evidence="9">
    <location>
        <begin position="1335"/>
        <end position="1345"/>
    </location>
</feature>
<keyword evidence="5" id="KW-1133">Transmembrane helix</keyword>
<sequence length="1583" mass="177988">RTAVSNNNHIAGVHVLNGVGYVNITDSRIAFNVGDGVNISFTGGSTNVSSSSLSSNKGFGFAVWLNDSKDPEYTSFHQETIIAYTEIFRNLETGLLIGNFCGDSIVNITGNFFNMSLSTAVEVLSCWSQNASITKIQIGHNIFFNNKKIGVKIRPAVNMDGMIEFNRFNKHEYGGILIKNDPFQEFEIMPSSFLIRNNEFFENTGVFVVNIGLSTYSEIHRIFFTWNFIKDNKIIEPFEGEGEYRRLLPRSRVAAPLVISSANVIVYRNIIQNLDSEYELGSHLEDQGQVINCTYNWLGSKYEDKVYSRIFHRKDRYNLAKIEYLPYLLHNSNPGTNTIMQFPMFVPQFHVEGTDIVGGEVDGVENLRSGEYRVLMDINVRPGGRLALQPGVTLKFPPGVGMMVAGKLEARGKGVNDIMLTLQEERLPEVGMEAETEAPLPPESEPPVRLLGGRTAREGRLQIRIGAEWGTVCNYGWTIRDAALVCSQLGMVLNPDDWFLESADIPEAGTAEKILLSNVQCTEDDIDITQCRSERFPHLENSCNHDQDVGLRCYEPHWAGLRLGVLAERCDLQYITIEKAGLLDYATNTFKPALQVDFSRHAMDSIRIVNNVQDGLGVLYSDIYSSGTGNVIRNSELTENYGSGVSFKQLGLKISGCKIENNKVAGVRHNPALQSKQQRELAGWFKPLPQYVPYVLLFVPQTFSNINVEEGQIKFLITQRVSGDIIQKSFNIQCTPGFVLGLQLLNPIHNRSTEEVLIYDSFSKPSASTIWKLSSDLLIFPTTSTSYGVVVDYNSGIDAIGGAVIAVSCLRAPVQNIERKIVKGPVPTLTIVNSRIKGNKRGIWASFYNRYLTESGEHYLRKSNESINIINCDLSHNTDEVVYVDSPHWNLAESNISEISITINSSLITDNGRGILQFSRDLRSSNNLFHWSLFHNSIERNSAGGLEVSLPYVWQYNENFTHSVRFHNNTWRNNNQFSLLVGGHFAGFNLTSNLFQENVCKTGLITIQGMEKRMWVYGNSIENNTGIYMVEFKADSQSEIMGELKAEFYENLIKRNKPPSPQSPSSVIVFDGLQRVNIRRNLIADNSLAYSLVAGVRTSRLESTLDVTQNWWGTTDPYEINSKIFDFDDWNDHAVAIFRPFLIEDSFGGSLSIPYEQPTPIDLENLAGRLRTSLTLYQRDKPYIIRSDITVLPEATLAIAPGVVLEFAPRVGILVLGRLLAQGRRGQEIIMRPLPGGINEKPLLPATRMSLRLCTGRNNCSDTSNMKEGFLEYRNTTTLQWVPICDSRFGERNAQVVCRQMGFESLNAWASHGPRVEFHINSLTRIWSWPEPVQCTGEENRLEDCEIRLNGQLHGKRHTCAWNTNFVFVRCGERNLPENQDYWGGIRFSKGEFEQSSYEYRVHDVVTHETAKNSESLIEFVNITGAGLLHNQRSPAILAISKSPSVSNVNINRCASHGISLISPTETVNLLFNWIKNTLGVGITFASLTGEGRESGESSFTPARHVHIPYQAFSLIDICDPAKEIVVQERILVYYKYDNKPVTCVKIFYSAFRVKPFGFRLLQLNLLNSTDRISLYDGDIYNK</sequence>
<protein>
    <recommendedName>
        <fullName evidence="10">SRCR domain-containing protein</fullName>
    </recommendedName>
</protein>
<evidence type="ECO:0000256" key="9">
    <source>
        <dbReference type="PROSITE-ProRule" id="PRU00196"/>
    </source>
</evidence>
<dbReference type="Gene3D" id="2.160.20.10">
    <property type="entry name" value="Single-stranded right-handed beta-helix, Pectin lyase-like"/>
    <property type="match status" value="2"/>
</dbReference>
<comment type="subcellular location">
    <subcellularLocation>
        <location evidence="1">Membrane</location>
        <topology evidence="1">Single-pass membrane protein</topology>
    </subcellularLocation>
</comment>
<dbReference type="Gene3D" id="3.10.250.10">
    <property type="entry name" value="SRCR-like domain"/>
    <property type="match status" value="2"/>
</dbReference>
<feature type="non-terminal residue" evidence="11">
    <location>
        <position position="1583"/>
    </location>
</feature>
<keyword evidence="4" id="KW-0677">Repeat</keyword>
<proteinExistence type="predicted"/>
<dbReference type="Pfam" id="PF00530">
    <property type="entry name" value="SRCR"/>
    <property type="match status" value="2"/>
</dbReference>
<dbReference type="InterPro" id="IPR053243">
    <property type="entry name" value="SJ_maturation_regulator"/>
</dbReference>
<name>A0A1B6EAR2_9HEMI</name>
<keyword evidence="7 9" id="KW-1015">Disulfide bond</keyword>
<evidence type="ECO:0000256" key="4">
    <source>
        <dbReference type="ARBA" id="ARBA00022737"/>
    </source>
</evidence>
<dbReference type="SUPFAM" id="SSF51126">
    <property type="entry name" value="Pectin lyase-like"/>
    <property type="match status" value="1"/>
</dbReference>
<evidence type="ECO:0000256" key="8">
    <source>
        <dbReference type="ARBA" id="ARBA00023180"/>
    </source>
</evidence>
<evidence type="ECO:0000256" key="1">
    <source>
        <dbReference type="ARBA" id="ARBA00004167"/>
    </source>
</evidence>
<keyword evidence="2" id="KW-0812">Transmembrane</keyword>
<evidence type="ECO:0000256" key="5">
    <source>
        <dbReference type="ARBA" id="ARBA00022989"/>
    </source>
</evidence>
<dbReference type="PROSITE" id="PS50287">
    <property type="entry name" value="SRCR_2"/>
    <property type="match status" value="2"/>
</dbReference>
<dbReference type="SMART" id="SM00202">
    <property type="entry name" value="SR"/>
    <property type="match status" value="2"/>
</dbReference>
<organism evidence="11">
    <name type="scientific">Clastoptera arizonana</name>
    <name type="common">Arizona spittle bug</name>
    <dbReference type="NCBI Taxonomy" id="38151"/>
    <lineage>
        <taxon>Eukaryota</taxon>
        <taxon>Metazoa</taxon>
        <taxon>Ecdysozoa</taxon>
        <taxon>Arthropoda</taxon>
        <taxon>Hexapoda</taxon>
        <taxon>Insecta</taxon>
        <taxon>Pterygota</taxon>
        <taxon>Neoptera</taxon>
        <taxon>Paraneoptera</taxon>
        <taxon>Hemiptera</taxon>
        <taxon>Auchenorrhyncha</taxon>
        <taxon>Cercopoidea</taxon>
        <taxon>Clastopteridae</taxon>
        <taxon>Clastoptera</taxon>
    </lineage>
</organism>
<evidence type="ECO:0000256" key="2">
    <source>
        <dbReference type="ARBA" id="ARBA00022692"/>
    </source>
</evidence>
<dbReference type="InterPro" id="IPR011050">
    <property type="entry name" value="Pectin_lyase_fold/virulence"/>
</dbReference>
<comment type="caution">
    <text evidence="9">Lacks conserved residue(s) required for the propagation of feature annotation.</text>
</comment>
<dbReference type="SUPFAM" id="SSF56487">
    <property type="entry name" value="SRCR-like"/>
    <property type="match status" value="2"/>
</dbReference>
<dbReference type="InterPro" id="IPR012334">
    <property type="entry name" value="Pectin_lyas_fold"/>
</dbReference>
<keyword evidence="6" id="KW-0472">Membrane</keyword>
<feature type="non-terminal residue" evidence="11">
    <location>
        <position position="1"/>
    </location>
</feature>
<evidence type="ECO:0000256" key="3">
    <source>
        <dbReference type="ARBA" id="ARBA00022729"/>
    </source>
</evidence>
<dbReference type="PANTHER" id="PTHR47653:SF1">
    <property type="entry name" value="DELETED IN MALIGNANT BRAIN TUMORS 1 PROTEIN"/>
    <property type="match status" value="1"/>
</dbReference>
<dbReference type="InterPro" id="IPR036772">
    <property type="entry name" value="SRCR-like_dom_sf"/>
</dbReference>